<dbReference type="RefSeq" id="WP_010294040.1">
    <property type="nucleotide sequence ID" value="NZ_CP042383.1"/>
</dbReference>
<protein>
    <submittedName>
        <fullName evidence="6">Energy-coupling factor transporter transmembrane component T</fullName>
    </submittedName>
</protein>
<evidence type="ECO:0000256" key="1">
    <source>
        <dbReference type="ARBA" id="ARBA00004141"/>
    </source>
</evidence>
<evidence type="ECO:0000256" key="4">
    <source>
        <dbReference type="ARBA" id="ARBA00023136"/>
    </source>
</evidence>
<dbReference type="CDD" id="cd16914">
    <property type="entry name" value="EcfT"/>
    <property type="match status" value="1"/>
</dbReference>
<keyword evidence="3 5" id="KW-1133">Transmembrane helix</keyword>
<comment type="subcellular location">
    <subcellularLocation>
        <location evidence="1">Membrane</location>
        <topology evidence="1">Multi-pass membrane protein</topology>
    </subcellularLocation>
</comment>
<feature type="transmembrane region" description="Helical" evidence="5">
    <location>
        <begin position="91"/>
        <end position="109"/>
    </location>
</feature>
<name>A0ABT6HBW6_LEUPS</name>
<keyword evidence="4 5" id="KW-0472">Membrane</keyword>
<dbReference type="Proteomes" id="UP001529201">
    <property type="component" value="Unassembled WGS sequence"/>
</dbReference>
<sequence>MLMNETQKLLLVLLISFEIAFTKSVYLNLILIVMSLLILLITGNFAKNFARLLIVSILPAIGSFTSFYFFGTGNKEQRVHFAFVMTTRVGVYIFLGAAFISTMVLYKLLRSLEQNVKMSATFVYGILGAFSFIPKIIHAVKTIRAVGMMRGEVLHFWSPKLYFKAITQSLVWSNNLAMAMTSHGFEEGEKRSYYERFPAKFGGWMIILIVMLFIQYCVFILRLW</sequence>
<evidence type="ECO:0000256" key="5">
    <source>
        <dbReference type="SAM" id="Phobius"/>
    </source>
</evidence>
<organism evidence="6 7">
    <name type="scientific">Leuconostoc pseudomesenteroides</name>
    <dbReference type="NCBI Taxonomy" id="33968"/>
    <lineage>
        <taxon>Bacteria</taxon>
        <taxon>Bacillati</taxon>
        <taxon>Bacillota</taxon>
        <taxon>Bacilli</taxon>
        <taxon>Lactobacillales</taxon>
        <taxon>Lactobacillaceae</taxon>
        <taxon>Leuconostoc</taxon>
    </lineage>
</organism>
<feature type="transmembrane region" description="Helical" evidence="5">
    <location>
        <begin position="52"/>
        <end position="70"/>
    </location>
</feature>
<keyword evidence="7" id="KW-1185">Reference proteome</keyword>
<proteinExistence type="predicted"/>
<dbReference type="GeneID" id="64344816"/>
<evidence type="ECO:0000256" key="2">
    <source>
        <dbReference type="ARBA" id="ARBA00022692"/>
    </source>
</evidence>
<dbReference type="InterPro" id="IPR003339">
    <property type="entry name" value="ABC/ECF_trnsptr_transmembrane"/>
</dbReference>
<reference evidence="6 7" key="1">
    <citation type="submission" date="2023-02" db="EMBL/GenBank/DDBJ databases">
        <title>Antimicrobial susceptibility testing and tentative epidemiological cut-off values for Lactobacillaceae family species intended for ingestion.</title>
        <authorList>
            <person name="Noehr-Meldgaard K."/>
            <person name="Struve C."/>
            <person name="Ingmer H."/>
            <person name="Koza A."/>
            <person name="Al-Nakeeb K."/>
            <person name="Agersoe Y."/>
        </authorList>
    </citation>
    <scope>NUCLEOTIDE SEQUENCE [LARGE SCALE GENOMIC DNA]</scope>
    <source>
        <strain evidence="6 7">DSM 20193</strain>
    </source>
</reference>
<keyword evidence="2 5" id="KW-0812">Transmembrane</keyword>
<accession>A0ABT6HBW6</accession>
<gene>
    <name evidence="6" type="ORF">P1N92_05530</name>
</gene>
<evidence type="ECO:0000313" key="7">
    <source>
        <dbReference type="Proteomes" id="UP001529201"/>
    </source>
</evidence>
<evidence type="ECO:0000256" key="3">
    <source>
        <dbReference type="ARBA" id="ARBA00022989"/>
    </source>
</evidence>
<evidence type="ECO:0000313" key="6">
    <source>
        <dbReference type="EMBL" id="MDG9733581.1"/>
    </source>
</evidence>
<comment type="caution">
    <text evidence="6">The sequence shown here is derived from an EMBL/GenBank/DDBJ whole genome shotgun (WGS) entry which is preliminary data.</text>
</comment>
<feature type="transmembrane region" description="Helical" evidence="5">
    <location>
        <begin position="121"/>
        <end position="140"/>
    </location>
</feature>
<dbReference type="EMBL" id="JARGDN010000004">
    <property type="protein sequence ID" value="MDG9733581.1"/>
    <property type="molecule type" value="Genomic_DNA"/>
</dbReference>
<feature type="transmembrane region" description="Helical" evidence="5">
    <location>
        <begin position="201"/>
        <end position="221"/>
    </location>
</feature>